<dbReference type="KEGG" id="thao:NI17_024020"/>
<keyword evidence="2" id="KW-1185">Reference proteome</keyword>
<geneLocation type="plasmid" evidence="1 2">
    <name>pTH1</name>
</geneLocation>
<proteinExistence type="predicted"/>
<dbReference type="EMBL" id="CP063197">
    <property type="protein sequence ID" value="UOE22282.1"/>
    <property type="molecule type" value="Genomic_DNA"/>
</dbReference>
<dbReference type="RefSeq" id="WP_068693617.1">
    <property type="nucleotide sequence ID" value="NZ_CP063197.1"/>
</dbReference>
<reference evidence="1" key="1">
    <citation type="submission" date="2020-10" db="EMBL/GenBank/DDBJ databases">
        <title>De novo genome project of the cellulose decomposer Thermobifida halotolerans type strain.</title>
        <authorList>
            <person name="Nagy I."/>
            <person name="Horvath B."/>
            <person name="Kukolya J."/>
            <person name="Nagy I."/>
            <person name="Orsini M."/>
        </authorList>
    </citation>
    <scope>NUCLEOTIDE SEQUENCE</scope>
    <source>
        <strain evidence="1">DSM 44931</strain>
        <plasmid evidence="1">pTH1</plasmid>
    </source>
</reference>
<evidence type="ECO:0000313" key="2">
    <source>
        <dbReference type="Proteomes" id="UP000265719"/>
    </source>
</evidence>
<sequence length="81" mass="9445">MDAPSDITVLYDILDDTVRALQARYIALGRAAQASQEQGHWKARMRALRDKQRAIDPSDRDAIEDFTRWCNRELRELKERG</sequence>
<gene>
    <name evidence="1" type="ORF">NI17_024020</name>
</gene>
<evidence type="ECO:0000313" key="1">
    <source>
        <dbReference type="EMBL" id="UOE22282.1"/>
    </source>
</evidence>
<protein>
    <submittedName>
        <fullName evidence="1">Uncharacterized protein</fullName>
    </submittedName>
</protein>
<dbReference type="AlphaFoldDB" id="A0A399FU30"/>
<organism evidence="1 2">
    <name type="scientific">Thermobifida halotolerans</name>
    <dbReference type="NCBI Taxonomy" id="483545"/>
    <lineage>
        <taxon>Bacteria</taxon>
        <taxon>Bacillati</taxon>
        <taxon>Actinomycetota</taxon>
        <taxon>Actinomycetes</taxon>
        <taxon>Streptosporangiales</taxon>
        <taxon>Nocardiopsidaceae</taxon>
        <taxon>Thermobifida</taxon>
    </lineage>
</organism>
<dbReference type="Proteomes" id="UP000265719">
    <property type="component" value="Plasmid pTH1"/>
</dbReference>
<keyword evidence="1" id="KW-0614">Plasmid</keyword>
<name>A0A399FU30_9ACTN</name>
<accession>A0A399FU30</accession>